<dbReference type="PANTHER" id="PTHR39189:SF1">
    <property type="entry name" value="UPF0173 METAL-DEPENDENT HYDROLASE YTKL"/>
    <property type="match status" value="1"/>
</dbReference>
<evidence type="ECO:0008006" key="3">
    <source>
        <dbReference type="Google" id="ProtNLM"/>
    </source>
</evidence>
<protein>
    <recommendedName>
        <fullName evidence="3">MBL fold metallo-hydrolase</fullName>
    </recommendedName>
</protein>
<dbReference type="EMBL" id="CASHTH010000378">
    <property type="protein sequence ID" value="CAI7999496.1"/>
    <property type="molecule type" value="Genomic_DNA"/>
</dbReference>
<gene>
    <name evidence="1" type="ORF">GBAR_LOCUS2732</name>
</gene>
<dbReference type="Proteomes" id="UP001174909">
    <property type="component" value="Unassembled WGS sequence"/>
</dbReference>
<sequence>MDIYWLGHACFRLRSTSAGLSIITDPYASGVGGLGVQMDPRQTVDAVGVTVSHDDLMHNSAGEIGGQRRVFDTPGEYEFQGITIRAVMTPLPEGTPRRKRNVAFAIALDGINVCHLGNITQPLTAQQIDLIGPAEVVLAPAGGSDHNLLSYRAINQTAQQLDAKWLIPMHYRAEREPSAVEPEGPEAFLREMGVAEGSLQAQGRMQVTRNNLPPSLQVGLMAPQFRTQ</sequence>
<name>A0AA35W3F1_GEOBA</name>
<evidence type="ECO:0000313" key="1">
    <source>
        <dbReference type="EMBL" id="CAI7999496.1"/>
    </source>
</evidence>
<keyword evidence="2" id="KW-1185">Reference proteome</keyword>
<dbReference type="InterPro" id="IPR036866">
    <property type="entry name" value="RibonucZ/Hydroxyglut_hydro"/>
</dbReference>
<organism evidence="1 2">
    <name type="scientific">Geodia barretti</name>
    <name type="common">Barrett's horny sponge</name>
    <dbReference type="NCBI Taxonomy" id="519541"/>
    <lineage>
        <taxon>Eukaryota</taxon>
        <taxon>Metazoa</taxon>
        <taxon>Porifera</taxon>
        <taxon>Demospongiae</taxon>
        <taxon>Heteroscleromorpha</taxon>
        <taxon>Tetractinellida</taxon>
        <taxon>Astrophorina</taxon>
        <taxon>Geodiidae</taxon>
        <taxon>Geodia</taxon>
    </lineage>
</organism>
<dbReference type="Gene3D" id="3.60.15.10">
    <property type="entry name" value="Ribonuclease Z/Hydroxyacylglutathione hydrolase-like"/>
    <property type="match status" value="1"/>
</dbReference>
<evidence type="ECO:0000313" key="2">
    <source>
        <dbReference type="Proteomes" id="UP001174909"/>
    </source>
</evidence>
<reference evidence="1" key="1">
    <citation type="submission" date="2023-03" db="EMBL/GenBank/DDBJ databases">
        <authorList>
            <person name="Steffen K."/>
            <person name="Cardenas P."/>
        </authorList>
    </citation>
    <scope>NUCLEOTIDE SEQUENCE</scope>
</reference>
<dbReference type="AlphaFoldDB" id="A0AA35W3F1"/>
<proteinExistence type="predicted"/>
<dbReference type="PANTHER" id="PTHR39189">
    <property type="entry name" value="UPF0173 METAL-DEPENDENT HYDROLASE YTKL"/>
    <property type="match status" value="1"/>
</dbReference>
<accession>A0AA35W3F1</accession>
<dbReference type="Pfam" id="PF13483">
    <property type="entry name" value="Lactamase_B_3"/>
    <property type="match status" value="1"/>
</dbReference>
<dbReference type="SUPFAM" id="SSF56281">
    <property type="entry name" value="Metallo-hydrolase/oxidoreductase"/>
    <property type="match status" value="1"/>
</dbReference>
<comment type="caution">
    <text evidence="1">The sequence shown here is derived from an EMBL/GenBank/DDBJ whole genome shotgun (WGS) entry which is preliminary data.</text>
</comment>